<protein>
    <recommendedName>
        <fullName evidence="2">Beta-lactamase-related domain-containing protein</fullName>
    </recommendedName>
</protein>
<sequence>MRRALAALLAMAATPATAQLPPASYTADGQVPAAVQQLRRHRVDATLNALTFRNMDEIFDTRVVPRSGPVWALPRRDAAALPAYRFADQERAGEAFIDRTFTNALLVMKDGRIVWERHYNNGRDDDHYIAYSMSKTITAMLIGIALDKKLIGSIDDLARRYVPELKGTAYDGVSIRHLLQMRSGADVREERGQVEGRPTEGQRVFDEVVVASRMRFAEVPLGAKRAGRPGTRFNYSTFDTAILGWVLERAARQPLATFMTTWLWEPAGMESYGYFLADGPPGVGREMNGMGFNATLRDYARLGQLMLTGGVGPGGRRILPPGWVDQMTRITPFTAADQRPGRVGYGLQLWRLDDSTAYAAVGQQGQYIYVDPATRTVIVKLSFFPPNAGPEVGAETVAFFRAASQWTPAP</sequence>
<dbReference type="PANTHER" id="PTHR43283">
    <property type="entry name" value="BETA-LACTAMASE-RELATED"/>
    <property type="match status" value="1"/>
</dbReference>
<evidence type="ECO:0000313" key="3">
    <source>
        <dbReference type="EMBL" id="SOB87314.1"/>
    </source>
</evidence>
<evidence type="ECO:0000313" key="4">
    <source>
        <dbReference type="Proteomes" id="UP000219494"/>
    </source>
</evidence>
<dbReference type="Gene3D" id="3.40.710.10">
    <property type="entry name" value="DD-peptidase/beta-lactamase superfamily"/>
    <property type="match status" value="1"/>
</dbReference>
<gene>
    <name evidence="3" type="ORF">SAMN06297144_2444</name>
</gene>
<accession>A0A285R0E5</accession>
<dbReference type="AlphaFoldDB" id="A0A285R0E5"/>
<dbReference type="InterPro" id="IPR050789">
    <property type="entry name" value="Diverse_Enzym_Activities"/>
</dbReference>
<dbReference type="EMBL" id="OBMI01000003">
    <property type="protein sequence ID" value="SOB87314.1"/>
    <property type="molecule type" value="Genomic_DNA"/>
</dbReference>
<dbReference type="RefSeq" id="WP_097064340.1">
    <property type="nucleotide sequence ID" value="NZ_OBMI01000003.1"/>
</dbReference>
<reference evidence="3 4" key="1">
    <citation type="submission" date="2017-07" db="EMBL/GenBank/DDBJ databases">
        <authorList>
            <person name="Sun Z.S."/>
            <person name="Albrecht U."/>
            <person name="Echele G."/>
            <person name="Lee C.C."/>
        </authorList>
    </citation>
    <scope>NUCLEOTIDE SEQUENCE [LARGE SCALE GENOMIC DNA]</scope>
    <source>
        <strain evidence="3 4">CGMCC 1.12672</strain>
    </source>
</reference>
<feature type="chain" id="PRO_5013375369" description="Beta-lactamase-related domain-containing protein" evidence="1">
    <location>
        <begin position="19"/>
        <end position="410"/>
    </location>
</feature>
<organism evidence="3 4">
    <name type="scientific">Sphingomonas guangdongensis</name>
    <dbReference type="NCBI Taxonomy" id="1141890"/>
    <lineage>
        <taxon>Bacteria</taxon>
        <taxon>Pseudomonadati</taxon>
        <taxon>Pseudomonadota</taxon>
        <taxon>Alphaproteobacteria</taxon>
        <taxon>Sphingomonadales</taxon>
        <taxon>Sphingomonadaceae</taxon>
        <taxon>Sphingomonas</taxon>
    </lineage>
</organism>
<dbReference type="PANTHER" id="PTHR43283:SF14">
    <property type="entry name" value="BLL8153 PROTEIN"/>
    <property type="match status" value="1"/>
</dbReference>
<dbReference type="OrthoDB" id="9814204at2"/>
<feature type="signal peptide" evidence="1">
    <location>
        <begin position="1"/>
        <end position="18"/>
    </location>
</feature>
<feature type="domain" description="Beta-lactamase-related" evidence="2">
    <location>
        <begin position="104"/>
        <end position="386"/>
    </location>
</feature>
<dbReference type="SUPFAM" id="SSF56601">
    <property type="entry name" value="beta-lactamase/transpeptidase-like"/>
    <property type="match status" value="1"/>
</dbReference>
<evidence type="ECO:0000256" key="1">
    <source>
        <dbReference type="SAM" id="SignalP"/>
    </source>
</evidence>
<evidence type="ECO:0000259" key="2">
    <source>
        <dbReference type="Pfam" id="PF00144"/>
    </source>
</evidence>
<keyword evidence="1" id="KW-0732">Signal</keyword>
<dbReference type="Pfam" id="PF00144">
    <property type="entry name" value="Beta-lactamase"/>
    <property type="match status" value="1"/>
</dbReference>
<keyword evidence="4" id="KW-1185">Reference proteome</keyword>
<proteinExistence type="predicted"/>
<dbReference type="InterPro" id="IPR001466">
    <property type="entry name" value="Beta-lactam-related"/>
</dbReference>
<dbReference type="InterPro" id="IPR012338">
    <property type="entry name" value="Beta-lactam/transpept-like"/>
</dbReference>
<dbReference type="Proteomes" id="UP000219494">
    <property type="component" value="Unassembled WGS sequence"/>
</dbReference>
<name>A0A285R0E5_9SPHN</name>